<organism evidence="3 4">
    <name type="scientific">Mycena citricolor</name>
    <dbReference type="NCBI Taxonomy" id="2018698"/>
    <lineage>
        <taxon>Eukaryota</taxon>
        <taxon>Fungi</taxon>
        <taxon>Dikarya</taxon>
        <taxon>Basidiomycota</taxon>
        <taxon>Agaricomycotina</taxon>
        <taxon>Agaricomycetes</taxon>
        <taxon>Agaricomycetidae</taxon>
        <taxon>Agaricales</taxon>
        <taxon>Marasmiineae</taxon>
        <taxon>Mycenaceae</taxon>
        <taxon>Mycena</taxon>
    </lineage>
</organism>
<dbReference type="EMBL" id="CAVNYO010000481">
    <property type="protein sequence ID" value="CAK5284819.1"/>
    <property type="molecule type" value="Genomic_DNA"/>
</dbReference>
<evidence type="ECO:0000313" key="3">
    <source>
        <dbReference type="EMBL" id="CAK5284819.1"/>
    </source>
</evidence>
<dbReference type="Proteomes" id="UP001295794">
    <property type="component" value="Unassembled WGS sequence"/>
</dbReference>
<keyword evidence="4" id="KW-1185">Reference proteome</keyword>
<feature type="transmembrane region" description="Helical" evidence="1">
    <location>
        <begin position="135"/>
        <end position="154"/>
    </location>
</feature>
<dbReference type="PANTHER" id="PTHR40465">
    <property type="entry name" value="CHROMOSOME 1, WHOLE GENOME SHOTGUN SEQUENCE"/>
    <property type="match status" value="1"/>
</dbReference>
<dbReference type="AlphaFoldDB" id="A0AAD2HYY9"/>
<keyword evidence="1" id="KW-0812">Transmembrane</keyword>
<protein>
    <recommendedName>
        <fullName evidence="2">DUF6534 domain-containing protein</fullName>
    </recommendedName>
</protein>
<feature type="domain" description="DUF6534" evidence="2">
    <location>
        <begin position="182"/>
        <end position="264"/>
    </location>
</feature>
<dbReference type="InterPro" id="IPR045339">
    <property type="entry name" value="DUF6534"/>
</dbReference>
<evidence type="ECO:0000256" key="1">
    <source>
        <dbReference type="SAM" id="Phobius"/>
    </source>
</evidence>
<feature type="transmembrane region" description="Helical" evidence="1">
    <location>
        <begin position="43"/>
        <end position="67"/>
    </location>
</feature>
<evidence type="ECO:0000259" key="2">
    <source>
        <dbReference type="Pfam" id="PF20152"/>
    </source>
</evidence>
<evidence type="ECO:0000313" key="4">
    <source>
        <dbReference type="Proteomes" id="UP001295794"/>
    </source>
</evidence>
<gene>
    <name evidence="3" type="ORF">MYCIT1_LOCUS38292</name>
</gene>
<reference evidence="3" key="1">
    <citation type="submission" date="2023-11" db="EMBL/GenBank/DDBJ databases">
        <authorList>
            <person name="De Vega J J."/>
            <person name="De Vega J J."/>
        </authorList>
    </citation>
    <scope>NUCLEOTIDE SEQUENCE</scope>
</reference>
<dbReference type="PANTHER" id="PTHR40465:SF1">
    <property type="entry name" value="DUF6534 DOMAIN-CONTAINING PROTEIN"/>
    <property type="match status" value="1"/>
</dbReference>
<feature type="transmembrane region" description="Helical" evidence="1">
    <location>
        <begin position="6"/>
        <end position="31"/>
    </location>
</feature>
<proteinExistence type="predicted"/>
<feature type="transmembrane region" description="Helical" evidence="1">
    <location>
        <begin position="215"/>
        <end position="235"/>
    </location>
</feature>
<feature type="transmembrane region" description="Helical" evidence="1">
    <location>
        <begin position="174"/>
        <end position="194"/>
    </location>
</feature>
<keyword evidence="1" id="KW-1133">Transmembrane helix</keyword>
<accession>A0AAD2HYY9</accession>
<name>A0AAD2HYY9_9AGAR</name>
<dbReference type="Pfam" id="PF20152">
    <property type="entry name" value="DUF6534"/>
    <property type="match status" value="1"/>
</dbReference>
<sequence length="331" mass="36867">MSSAFYNTLGCILVGMIFNTCLMGVLIPHFYRYWATKFNDPLWIKLFVLFLFLFNASQTAAVCYLTWFFMVENFTNKAAVQIDLWPFPYTAISKWPLKVNSQGLKPFAGTAILALIFQVFQTWRMYAFNKNKPLALFLGATALATCGLGVAAGIRSWILADLKKLFVLGPIVKANLAMQCGLDIFIAAALSVIFERSKTSLKRTDQVLNRLIQTAVQSGFFTAVFALGSLFAFHFGPRTSVISVFALPIGRIYTHTLMDHFNSRLELRRLLNNDGNVITMPQFAGPHGRAGAVDTIMLSNSRLNASESTEHIGKSDLNMSAVEFSRPEPDV</sequence>
<keyword evidence="1" id="KW-0472">Membrane</keyword>
<comment type="caution">
    <text evidence="3">The sequence shown here is derived from an EMBL/GenBank/DDBJ whole genome shotgun (WGS) entry which is preliminary data.</text>
</comment>